<dbReference type="AlphaFoldDB" id="A0A914UZA3"/>
<dbReference type="WBParaSite" id="PSAMB.scaffold1384size32322.g12761.t1">
    <property type="protein sequence ID" value="PSAMB.scaffold1384size32322.g12761.t1"/>
    <property type="gene ID" value="PSAMB.scaffold1384size32322.g12761"/>
</dbReference>
<feature type="compositionally biased region" description="Basic residues" evidence="1">
    <location>
        <begin position="121"/>
        <end position="131"/>
    </location>
</feature>
<evidence type="ECO:0000256" key="1">
    <source>
        <dbReference type="SAM" id="MobiDB-lite"/>
    </source>
</evidence>
<organism evidence="2 3">
    <name type="scientific">Plectus sambesii</name>
    <dbReference type="NCBI Taxonomy" id="2011161"/>
    <lineage>
        <taxon>Eukaryota</taxon>
        <taxon>Metazoa</taxon>
        <taxon>Ecdysozoa</taxon>
        <taxon>Nematoda</taxon>
        <taxon>Chromadorea</taxon>
        <taxon>Plectida</taxon>
        <taxon>Plectina</taxon>
        <taxon>Plectoidea</taxon>
        <taxon>Plectidae</taxon>
        <taxon>Plectus</taxon>
    </lineage>
</organism>
<sequence>MGAAVGGAGKVAVAAGADPTGAKTQTAKRRREANIRSKVFLAPRDRPTHRSPPPPTSLRSFPVPSYIQGLSEFLKQRFELTYPHQVFLEAASSWRCRLLTSDGSPLAFRVQAPPTTTANNRRPKGPGARPRRRLYALRRRELLLIRLRCTAARCPTSPFIVVG</sequence>
<keyword evidence="2" id="KW-1185">Reference proteome</keyword>
<dbReference type="Proteomes" id="UP000887566">
    <property type="component" value="Unplaced"/>
</dbReference>
<name>A0A914UZA3_9BILA</name>
<feature type="region of interest" description="Disordered" evidence="1">
    <location>
        <begin position="111"/>
        <end position="131"/>
    </location>
</feature>
<evidence type="ECO:0000313" key="2">
    <source>
        <dbReference type="Proteomes" id="UP000887566"/>
    </source>
</evidence>
<accession>A0A914UZA3</accession>
<feature type="region of interest" description="Disordered" evidence="1">
    <location>
        <begin position="1"/>
        <end position="61"/>
    </location>
</feature>
<reference evidence="3" key="1">
    <citation type="submission" date="2022-11" db="UniProtKB">
        <authorList>
            <consortium name="WormBaseParasite"/>
        </authorList>
    </citation>
    <scope>IDENTIFICATION</scope>
</reference>
<protein>
    <submittedName>
        <fullName evidence="3">Uncharacterized protein</fullName>
    </submittedName>
</protein>
<evidence type="ECO:0000313" key="3">
    <source>
        <dbReference type="WBParaSite" id="PSAMB.scaffold1384size32322.g12761.t1"/>
    </source>
</evidence>
<proteinExistence type="predicted"/>